<dbReference type="PANTHER" id="PTHR43010">
    <property type="entry name" value="UNIVERSAL STRESS PROTEIN SLR1230"/>
    <property type="match status" value="1"/>
</dbReference>
<evidence type="ECO:0000313" key="3">
    <source>
        <dbReference type="EMBL" id="TWU55256.1"/>
    </source>
</evidence>
<evidence type="ECO:0000259" key="2">
    <source>
        <dbReference type="Pfam" id="PF00582"/>
    </source>
</evidence>
<accession>A0A5C6F5A0</accession>
<dbReference type="InterPro" id="IPR014729">
    <property type="entry name" value="Rossmann-like_a/b/a_fold"/>
</dbReference>
<dbReference type="PANTHER" id="PTHR43010:SF1">
    <property type="entry name" value="USPA DOMAIN-CONTAINING PROTEIN"/>
    <property type="match status" value="1"/>
</dbReference>
<dbReference type="Proteomes" id="UP000317977">
    <property type="component" value="Unassembled WGS sequence"/>
</dbReference>
<feature type="domain" description="UspA" evidence="2">
    <location>
        <begin position="2"/>
        <end position="140"/>
    </location>
</feature>
<dbReference type="SUPFAM" id="SSF52402">
    <property type="entry name" value="Adenine nucleotide alpha hydrolases-like"/>
    <property type="match status" value="2"/>
</dbReference>
<sequence>MKVLLATDGSTNAVVAAKFLSQLAGKEKFDVTVFSVSFAPGYPHSSGVEPWYPEWSKRETERVAAFQEPIRAMLADVCETVSIGMSLGDPVPGILDEAERIGADLIVVGAKGHTTLHRLLLGSTSDSVATHATCSVLVVRANAKEDAPVMGVPPKLLIAYDGSDGSREAVSEQLSLNWDSKTEVSLISVAAQPYAYFDESFSAITAQLEIEVAEKIRLEGERMSGEIAQTLPNVSLQVPRVHHIGDAIATAAETNHDDLVVVGDAGHSLIGEMLLGSTTKYVLRHAPCSVWISRHHRRDE</sequence>
<reference evidence="3 4" key="1">
    <citation type="submission" date="2019-02" db="EMBL/GenBank/DDBJ databases">
        <title>Deep-cultivation of Planctomycetes and their phenomic and genomic characterization uncovers novel biology.</title>
        <authorList>
            <person name="Wiegand S."/>
            <person name="Jogler M."/>
            <person name="Boedeker C."/>
            <person name="Pinto D."/>
            <person name="Vollmers J."/>
            <person name="Rivas-Marin E."/>
            <person name="Kohn T."/>
            <person name="Peeters S.H."/>
            <person name="Heuer A."/>
            <person name="Rast P."/>
            <person name="Oberbeckmann S."/>
            <person name="Bunk B."/>
            <person name="Jeske O."/>
            <person name="Meyerdierks A."/>
            <person name="Storesund J.E."/>
            <person name="Kallscheuer N."/>
            <person name="Luecker S."/>
            <person name="Lage O.M."/>
            <person name="Pohl T."/>
            <person name="Merkel B.J."/>
            <person name="Hornburger P."/>
            <person name="Mueller R.-W."/>
            <person name="Bruemmer F."/>
            <person name="Labrenz M."/>
            <person name="Spormann A.M."/>
            <person name="Op Den Camp H."/>
            <person name="Overmann J."/>
            <person name="Amann R."/>
            <person name="Jetten M.S.M."/>
            <person name="Mascher T."/>
            <person name="Medema M.H."/>
            <person name="Devos D.P."/>
            <person name="Kaster A.-K."/>
            <person name="Ovreas L."/>
            <person name="Rohde M."/>
            <person name="Galperin M.Y."/>
            <person name="Jogler C."/>
        </authorList>
    </citation>
    <scope>NUCLEOTIDE SEQUENCE [LARGE SCALE GENOMIC DNA]</scope>
    <source>
        <strain evidence="3 4">Poly59</strain>
    </source>
</reference>
<dbReference type="CDD" id="cd00293">
    <property type="entry name" value="USP-like"/>
    <property type="match status" value="2"/>
</dbReference>
<evidence type="ECO:0000313" key="4">
    <source>
        <dbReference type="Proteomes" id="UP000317977"/>
    </source>
</evidence>
<organism evidence="3 4">
    <name type="scientific">Rubripirellula reticaptiva</name>
    <dbReference type="NCBI Taxonomy" id="2528013"/>
    <lineage>
        <taxon>Bacteria</taxon>
        <taxon>Pseudomonadati</taxon>
        <taxon>Planctomycetota</taxon>
        <taxon>Planctomycetia</taxon>
        <taxon>Pirellulales</taxon>
        <taxon>Pirellulaceae</taxon>
        <taxon>Rubripirellula</taxon>
    </lineage>
</organism>
<dbReference type="PRINTS" id="PR01438">
    <property type="entry name" value="UNVRSLSTRESS"/>
</dbReference>
<proteinExistence type="inferred from homology"/>
<comment type="caution">
    <text evidence="3">The sequence shown here is derived from an EMBL/GenBank/DDBJ whole genome shotgun (WGS) entry which is preliminary data.</text>
</comment>
<gene>
    <name evidence="3" type="ORF">Poly59_15530</name>
</gene>
<dbReference type="InterPro" id="IPR006016">
    <property type="entry name" value="UspA"/>
</dbReference>
<dbReference type="InterPro" id="IPR006015">
    <property type="entry name" value="Universal_stress_UspA"/>
</dbReference>
<dbReference type="EMBL" id="SJPX01000002">
    <property type="protein sequence ID" value="TWU55256.1"/>
    <property type="molecule type" value="Genomic_DNA"/>
</dbReference>
<dbReference type="RefSeq" id="WP_186776082.1">
    <property type="nucleotide sequence ID" value="NZ_SJPX01000002.1"/>
</dbReference>
<name>A0A5C6F5A0_9BACT</name>
<keyword evidence="4" id="KW-1185">Reference proteome</keyword>
<evidence type="ECO:0000256" key="1">
    <source>
        <dbReference type="ARBA" id="ARBA00008791"/>
    </source>
</evidence>
<feature type="domain" description="UspA" evidence="2">
    <location>
        <begin position="155"/>
        <end position="294"/>
    </location>
</feature>
<dbReference type="InterPro" id="IPR051688">
    <property type="entry name" value="USP_A"/>
</dbReference>
<protein>
    <submittedName>
        <fullName evidence="3">Universal stress protein</fullName>
    </submittedName>
</protein>
<dbReference type="AlphaFoldDB" id="A0A5C6F5A0"/>
<dbReference type="Pfam" id="PF00582">
    <property type="entry name" value="Usp"/>
    <property type="match status" value="2"/>
</dbReference>
<comment type="similarity">
    <text evidence="1">Belongs to the universal stress protein A family.</text>
</comment>
<dbReference type="Gene3D" id="3.40.50.620">
    <property type="entry name" value="HUPs"/>
    <property type="match status" value="2"/>
</dbReference>